<evidence type="ECO:0000256" key="2">
    <source>
        <dbReference type="ARBA" id="ARBA00022692"/>
    </source>
</evidence>
<feature type="transmembrane region" description="Helical" evidence="6">
    <location>
        <begin position="204"/>
        <end position="223"/>
    </location>
</feature>
<evidence type="ECO:0000256" key="6">
    <source>
        <dbReference type="SAM" id="Phobius"/>
    </source>
</evidence>
<evidence type="ECO:0000313" key="8">
    <source>
        <dbReference type="Proteomes" id="UP000546257"/>
    </source>
</evidence>
<dbReference type="RefSeq" id="WP_185192870.1">
    <property type="nucleotide sequence ID" value="NZ_JACKXD010000003.1"/>
</dbReference>
<dbReference type="GO" id="GO:0016020">
    <property type="term" value="C:membrane"/>
    <property type="evidence" value="ECO:0007669"/>
    <property type="project" value="UniProtKB-SubCell"/>
</dbReference>
<feature type="transmembrane region" description="Helical" evidence="6">
    <location>
        <begin position="140"/>
        <end position="163"/>
    </location>
</feature>
<keyword evidence="8" id="KW-1185">Reference proteome</keyword>
<feature type="transmembrane region" description="Helical" evidence="6">
    <location>
        <begin position="86"/>
        <end position="106"/>
    </location>
</feature>
<feature type="transmembrane region" description="Helical" evidence="6">
    <location>
        <begin position="235"/>
        <end position="260"/>
    </location>
</feature>
<dbReference type="AlphaFoldDB" id="A0A7J9SKE1"/>
<feature type="transmembrane region" description="Helical" evidence="6">
    <location>
        <begin position="272"/>
        <end position="298"/>
    </location>
</feature>
<evidence type="ECO:0008006" key="9">
    <source>
        <dbReference type="Google" id="ProtNLM"/>
    </source>
</evidence>
<feature type="compositionally biased region" description="Basic and acidic residues" evidence="5">
    <location>
        <begin position="15"/>
        <end position="24"/>
    </location>
</feature>
<dbReference type="InterPro" id="IPR035952">
    <property type="entry name" value="Rhomboid-like_sf"/>
</dbReference>
<evidence type="ECO:0000313" key="7">
    <source>
        <dbReference type="EMBL" id="MBB6646496.1"/>
    </source>
</evidence>
<keyword evidence="2 6" id="KW-0812">Transmembrane</keyword>
<feature type="region of interest" description="Disordered" evidence="5">
    <location>
        <begin position="1"/>
        <end position="29"/>
    </location>
</feature>
<evidence type="ECO:0000256" key="1">
    <source>
        <dbReference type="ARBA" id="ARBA00004141"/>
    </source>
</evidence>
<reference evidence="7 8" key="1">
    <citation type="submission" date="2020-08" db="EMBL/GenBank/DDBJ databases">
        <authorList>
            <person name="Seo M.-J."/>
        </authorList>
    </citation>
    <scope>NUCLEOTIDE SEQUENCE [LARGE SCALE GENOMIC DNA]</scope>
    <source>
        <strain evidence="7 8">MBLA0160</strain>
    </source>
</reference>
<evidence type="ECO:0000256" key="4">
    <source>
        <dbReference type="ARBA" id="ARBA00023136"/>
    </source>
</evidence>
<comment type="subcellular location">
    <subcellularLocation>
        <location evidence="1">Membrane</location>
        <topology evidence="1">Multi-pass membrane protein</topology>
    </subcellularLocation>
</comment>
<sequence length="308" mass="33016">MSNSAETPGSQPPSHGDHRGERSAEAPPSRRIRPVDVALVAVIPAMLVGVFLLPMELRRDLALLYTEPSVVTMYASHFVHLDLPHLTANLLVYLLVVPFSLAVSVWSGRRRRFYAVAAVVFVAFPLALSGLNVLLPRPRIGMGFSGMNLAFVGYLPHVLADRFEAERPEWERSRAALLALLFFVGTAVVTVRITASIYHTAQPGLHWLVVAGAGSLAAAVALTRPLVSCLRSQGVAGATIPPLAALGSLLFVLLMTVAFPDVSPADGSVVNLFLHFLGFSFGYIVPYAAFQVLGLSLGSRSEPATARK</sequence>
<keyword evidence="4 6" id="KW-0472">Membrane</keyword>
<dbReference type="EMBL" id="JACKXD010000003">
    <property type="protein sequence ID" value="MBB6646496.1"/>
    <property type="molecule type" value="Genomic_DNA"/>
</dbReference>
<dbReference type="Proteomes" id="UP000546257">
    <property type="component" value="Unassembled WGS sequence"/>
</dbReference>
<organism evidence="7 8">
    <name type="scientific">Halobellus ruber</name>
    <dbReference type="NCBI Taxonomy" id="2761102"/>
    <lineage>
        <taxon>Archaea</taxon>
        <taxon>Methanobacteriati</taxon>
        <taxon>Methanobacteriota</taxon>
        <taxon>Stenosarchaea group</taxon>
        <taxon>Halobacteria</taxon>
        <taxon>Halobacteriales</taxon>
        <taxon>Haloferacaceae</taxon>
        <taxon>Halobellus</taxon>
    </lineage>
</organism>
<protein>
    <recommendedName>
        <fullName evidence="9">Rhomboid family intramembrane serine protease</fullName>
    </recommendedName>
</protein>
<dbReference type="SUPFAM" id="SSF144091">
    <property type="entry name" value="Rhomboid-like"/>
    <property type="match status" value="1"/>
</dbReference>
<proteinExistence type="predicted"/>
<feature type="transmembrane region" description="Helical" evidence="6">
    <location>
        <begin position="37"/>
        <end position="55"/>
    </location>
</feature>
<evidence type="ECO:0000256" key="3">
    <source>
        <dbReference type="ARBA" id="ARBA00022989"/>
    </source>
</evidence>
<accession>A0A7J9SKE1</accession>
<name>A0A7J9SKE1_9EURY</name>
<comment type="caution">
    <text evidence="7">The sequence shown here is derived from an EMBL/GenBank/DDBJ whole genome shotgun (WGS) entry which is preliminary data.</text>
</comment>
<evidence type="ECO:0000256" key="5">
    <source>
        <dbReference type="SAM" id="MobiDB-lite"/>
    </source>
</evidence>
<feature type="transmembrane region" description="Helical" evidence="6">
    <location>
        <begin position="175"/>
        <end position="198"/>
    </location>
</feature>
<keyword evidence="3 6" id="KW-1133">Transmembrane helix</keyword>
<gene>
    <name evidence="7" type="ORF">H5V44_09380</name>
</gene>
<feature type="transmembrane region" description="Helical" evidence="6">
    <location>
        <begin position="113"/>
        <end position="134"/>
    </location>
</feature>
<feature type="compositionally biased region" description="Polar residues" evidence="5">
    <location>
        <begin position="1"/>
        <end position="13"/>
    </location>
</feature>